<dbReference type="GO" id="GO:0009307">
    <property type="term" value="P:DNA restriction-modification system"/>
    <property type="evidence" value="ECO:0007669"/>
    <property type="project" value="UniProtKB-KW"/>
</dbReference>
<dbReference type="GO" id="GO:0003677">
    <property type="term" value="F:DNA binding"/>
    <property type="evidence" value="ECO:0007669"/>
    <property type="project" value="UniProtKB-KW"/>
</dbReference>
<proteinExistence type="predicted"/>
<protein>
    <submittedName>
        <fullName evidence="2">Type I restriction enzyme R protein</fullName>
    </submittedName>
</protein>
<dbReference type="AlphaFoldDB" id="T1DDJ5"/>
<dbReference type="EMBL" id="AUZX01000962">
    <property type="protein sequence ID" value="EQD80080.1"/>
    <property type="molecule type" value="Genomic_DNA"/>
</dbReference>
<accession>T1DDJ5</accession>
<feature type="domain" description="Restriction endonuclease type I HsdR N-terminal" evidence="1">
    <location>
        <begin position="16"/>
        <end position="104"/>
    </location>
</feature>
<evidence type="ECO:0000259" key="1">
    <source>
        <dbReference type="Pfam" id="PF04313"/>
    </source>
</evidence>
<dbReference type="GO" id="GO:0005524">
    <property type="term" value="F:ATP binding"/>
    <property type="evidence" value="ECO:0007669"/>
    <property type="project" value="UniProtKB-KW"/>
</dbReference>
<dbReference type="Pfam" id="PF04313">
    <property type="entry name" value="HSDR_N"/>
    <property type="match status" value="1"/>
</dbReference>
<reference evidence="2" key="1">
    <citation type="submission" date="2013-08" db="EMBL/GenBank/DDBJ databases">
        <authorList>
            <person name="Mendez C."/>
            <person name="Richter M."/>
            <person name="Ferrer M."/>
            <person name="Sanchez J."/>
        </authorList>
    </citation>
    <scope>NUCLEOTIDE SEQUENCE</scope>
</reference>
<organism evidence="2">
    <name type="scientific">mine drainage metagenome</name>
    <dbReference type="NCBI Taxonomy" id="410659"/>
    <lineage>
        <taxon>unclassified sequences</taxon>
        <taxon>metagenomes</taxon>
        <taxon>ecological metagenomes</taxon>
    </lineage>
</organism>
<feature type="non-terminal residue" evidence="2">
    <location>
        <position position="163"/>
    </location>
</feature>
<dbReference type="InterPro" id="IPR007409">
    <property type="entry name" value="Restrct_endonuc_type1_HsdR_N"/>
</dbReference>
<dbReference type="Gene3D" id="3.90.1570.50">
    <property type="match status" value="1"/>
</dbReference>
<feature type="non-terminal residue" evidence="2">
    <location>
        <position position="1"/>
    </location>
</feature>
<dbReference type="GO" id="GO:0009035">
    <property type="term" value="F:type I site-specific deoxyribonuclease activity"/>
    <property type="evidence" value="ECO:0007669"/>
    <property type="project" value="UniProtKB-EC"/>
</dbReference>
<reference evidence="2" key="2">
    <citation type="journal article" date="2014" name="ISME J.">
        <title>Microbial stratification in low pH oxic and suboxic macroscopic growths along an acid mine drainage.</title>
        <authorList>
            <person name="Mendez-Garcia C."/>
            <person name="Mesa V."/>
            <person name="Sprenger R.R."/>
            <person name="Richter M."/>
            <person name="Diez M.S."/>
            <person name="Solano J."/>
            <person name="Bargiela R."/>
            <person name="Golyshina O.V."/>
            <person name="Manteca A."/>
            <person name="Ramos J.L."/>
            <person name="Gallego J.R."/>
            <person name="Llorente I."/>
            <person name="Martins Dos Santos V.A."/>
            <person name="Jensen O.N."/>
            <person name="Pelaez A.I."/>
            <person name="Sanchez J."/>
            <person name="Ferrer M."/>
        </authorList>
    </citation>
    <scope>NUCLEOTIDE SEQUENCE</scope>
</reference>
<gene>
    <name evidence="2" type="ORF">B1A_01265</name>
</gene>
<comment type="caution">
    <text evidence="2">The sequence shown here is derived from an EMBL/GenBank/DDBJ whole genome shotgun (WGS) entry which is preliminary data.</text>
</comment>
<name>T1DDJ5_9ZZZZ</name>
<sequence length="163" mass="18483">FKAAHELNPELEARYAANRLGLTRQLHFSPRSEKSLDVTLSLNGIPVATVELKNPLTGQRVEDARRQYKQDRDPREPIFEFKRRTLVHFAADTESVLMTTRLAGPATHFLPFNKGCDGGAGNPPDPAGRTYRTAYLWEEVLQRDSLLDLLARFTPPADRREAR</sequence>
<evidence type="ECO:0000313" key="2">
    <source>
        <dbReference type="EMBL" id="EQD80080.1"/>
    </source>
</evidence>